<reference evidence="3" key="1">
    <citation type="thesis" date="2021" institute="BYU ScholarsArchive" country="Provo, UT, USA">
        <title>Applications of and Algorithms for Genome Assembly and Genomic Analyses with an Emphasis on Marine Teleosts.</title>
        <authorList>
            <person name="Pickett B.D."/>
        </authorList>
    </citation>
    <scope>NUCLEOTIDE SEQUENCE</scope>
    <source>
        <strain evidence="3">HI-2016</strain>
    </source>
</reference>
<proteinExistence type="inferred from homology"/>
<gene>
    <name evidence="3" type="ORF">JZ751_028790</name>
</gene>
<accession>A0A8T2NDI8</accession>
<dbReference type="AlphaFoldDB" id="A0A8T2NDI8"/>
<comment type="caution">
    <text evidence="3">The sequence shown here is derived from an EMBL/GenBank/DDBJ whole genome shotgun (WGS) entry which is preliminary data.</text>
</comment>
<sequence>MDVNAEAKRIMTLSLGKLYSSRSQRGGLRLHRSLLLSLVMRTARDIYHTARLVSESKWQPAIVKSIPELPATEEQMDTSSSQVETSALQCAPLASPLDNQPPEVESTPGCPSCDSGTEDKENCRPACADRHLRKRRGKAAAEPDFLPSKKARMDTCGEIPTIRGTGLRSSNGNSCRTGRKLTYFVKRRPRYLAVGMVIDLYTPDKDHASSPVELRLRG</sequence>
<comment type="similarity">
    <text evidence="1">Belongs to the IER family.</text>
</comment>
<dbReference type="OrthoDB" id="8937180at2759"/>
<evidence type="ECO:0000256" key="2">
    <source>
        <dbReference type="SAM" id="MobiDB-lite"/>
    </source>
</evidence>
<dbReference type="PANTHER" id="PTHR15895">
    <property type="entry name" value="IMMEDIATE EARLY RESPONSE GENE"/>
    <property type="match status" value="1"/>
</dbReference>
<feature type="non-terminal residue" evidence="3">
    <location>
        <position position="218"/>
    </location>
</feature>
<dbReference type="InterPro" id="IPR008653">
    <property type="entry name" value="IER"/>
</dbReference>
<feature type="region of interest" description="Disordered" evidence="2">
    <location>
        <begin position="93"/>
        <end position="116"/>
    </location>
</feature>
<name>A0A8T2NDI8_9TELE</name>
<evidence type="ECO:0000256" key="1">
    <source>
        <dbReference type="ARBA" id="ARBA00006186"/>
    </source>
</evidence>
<evidence type="ECO:0000313" key="4">
    <source>
        <dbReference type="Proteomes" id="UP000824540"/>
    </source>
</evidence>
<evidence type="ECO:0000313" key="3">
    <source>
        <dbReference type="EMBL" id="KAG9337370.1"/>
    </source>
</evidence>
<dbReference type="Proteomes" id="UP000824540">
    <property type="component" value="Unassembled WGS sequence"/>
</dbReference>
<dbReference type="EMBL" id="JAFBMS010000089">
    <property type="protein sequence ID" value="KAG9337370.1"/>
    <property type="molecule type" value="Genomic_DNA"/>
</dbReference>
<protein>
    <submittedName>
        <fullName evidence="3">Uncharacterized protein</fullName>
    </submittedName>
</protein>
<dbReference type="Pfam" id="PF05760">
    <property type="entry name" value="IER"/>
    <property type="match status" value="1"/>
</dbReference>
<keyword evidence="4" id="KW-1185">Reference proteome</keyword>
<organism evidence="3 4">
    <name type="scientific">Albula glossodonta</name>
    <name type="common">roundjaw bonefish</name>
    <dbReference type="NCBI Taxonomy" id="121402"/>
    <lineage>
        <taxon>Eukaryota</taxon>
        <taxon>Metazoa</taxon>
        <taxon>Chordata</taxon>
        <taxon>Craniata</taxon>
        <taxon>Vertebrata</taxon>
        <taxon>Euteleostomi</taxon>
        <taxon>Actinopterygii</taxon>
        <taxon>Neopterygii</taxon>
        <taxon>Teleostei</taxon>
        <taxon>Albuliformes</taxon>
        <taxon>Albulidae</taxon>
        <taxon>Albula</taxon>
    </lineage>
</organism>